<evidence type="ECO:0000256" key="1">
    <source>
        <dbReference type="SAM" id="MobiDB-lite"/>
    </source>
</evidence>
<dbReference type="EMBL" id="LCRX01000004">
    <property type="protein sequence ID" value="KKW42697.1"/>
    <property type="molecule type" value="Genomic_DNA"/>
</dbReference>
<dbReference type="Proteomes" id="UP000033870">
    <property type="component" value="Unassembled WGS sequence"/>
</dbReference>
<dbReference type="NCBIfam" id="TIGR04272">
    <property type="entry name" value="cxxc_cxxc_Mbark"/>
    <property type="match status" value="1"/>
</dbReference>
<proteinExistence type="predicted"/>
<sequence>MAFYNKEKRTGAGGPNKFGGRGNKDRQFGGRGFGGRDAGRPAMYQAVCDKCGADCEVPFRPTGNRPVFCRACFGKQGAAQADRPAGRNFADPGYGNKRVREFDPGRSADKSTQNFKEQFDLLNAKLDRILETLAAPAPRTETPEEIEEEAAPVKVKKVKKAKKK</sequence>
<feature type="compositionally biased region" description="Basic residues" evidence="1">
    <location>
        <begin position="154"/>
        <end position="164"/>
    </location>
</feature>
<dbReference type="Pfam" id="PF23477">
    <property type="entry name" value="zf_Tbcl_2"/>
    <property type="match status" value="1"/>
</dbReference>
<feature type="compositionally biased region" description="Gly residues" evidence="1">
    <location>
        <begin position="11"/>
        <end position="21"/>
    </location>
</feature>
<reference evidence="3 4" key="1">
    <citation type="journal article" date="2015" name="Nature">
        <title>rRNA introns, odd ribosomes, and small enigmatic genomes across a large radiation of phyla.</title>
        <authorList>
            <person name="Brown C.T."/>
            <person name="Hug L.A."/>
            <person name="Thomas B.C."/>
            <person name="Sharon I."/>
            <person name="Castelle C.J."/>
            <person name="Singh A."/>
            <person name="Wilkins M.J."/>
            <person name="Williams K.H."/>
            <person name="Banfield J.F."/>
        </authorList>
    </citation>
    <scope>NUCLEOTIDE SEQUENCE [LARGE SCALE GENOMIC DNA]</scope>
</reference>
<gene>
    <name evidence="3" type="ORF">UY92_C0004G0033</name>
</gene>
<protein>
    <recommendedName>
        <fullName evidence="2">CxxC-x17-CxxC domain-containing protein</fullName>
    </recommendedName>
</protein>
<feature type="compositionally biased region" description="Basic and acidic residues" evidence="1">
    <location>
        <begin position="1"/>
        <end position="10"/>
    </location>
</feature>
<dbReference type="STRING" id="1619044.UY92_C0004G0033"/>
<evidence type="ECO:0000259" key="2">
    <source>
        <dbReference type="Pfam" id="PF23477"/>
    </source>
</evidence>
<comment type="caution">
    <text evidence="3">The sequence shown here is derived from an EMBL/GenBank/DDBJ whole genome shotgun (WGS) entry which is preliminary data.</text>
</comment>
<dbReference type="AlphaFoldDB" id="A0A0G2AN01"/>
<name>A0A0G2AN01_9BACT</name>
<dbReference type="InterPro" id="IPR026363">
    <property type="entry name" value="CxxC-x17-CxxC_dom"/>
</dbReference>
<feature type="domain" description="CxxC-x17-CxxC" evidence="2">
    <location>
        <begin position="43"/>
        <end position="76"/>
    </location>
</feature>
<feature type="compositionally biased region" description="Basic and acidic residues" evidence="1">
    <location>
        <begin position="98"/>
        <end position="109"/>
    </location>
</feature>
<feature type="region of interest" description="Disordered" evidence="1">
    <location>
        <begin position="1"/>
        <end position="38"/>
    </location>
</feature>
<feature type="region of interest" description="Disordered" evidence="1">
    <location>
        <begin position="80"/>
        <end position="111"/>
    </location>
</feature>
<accession>A0A0G2AN01</accession>
<evidence type="ECO:0000313" key="3">
    <source>
        <dbReference type="EMBL" id="KKW42697.1"/>
    </source>
</evidence>
<dbReference type="PATRIC" id="fig|1619044.3.peg.304"/>
<feature type="region of interest" description="Disordered" evidence="1">
    <location>
        <begin position="135"/>
        <end position="164"/>
    </location>
</feature>
<evidence type="ECO:0000313" key="4">
    <source>
        <dbReference type="Proteomes" id="UP000033870"/>
    </source>
</evidence>
<organism evidence="3 4">
    <name type="scientific">Candidatus Magasanikbacteria bacterium GW2011_GWA2_56_11</name>
    <dbReference type="NCBI Taxonomy" id="1619044"/>
    <lineage>
        <taxon>Bacteria</taxon>
        <taxon>Candidatus Magasanikiibacteriota</taxon>
    </lineage>
</organism>